<feature type="transmembrane region" description="Helical" evidence="1">
    <location>
        <begin position="45"/>
        <end position="65"/>
    </location>
</feature>
<dbReference type="EMBL" id="JAHLQT010021845">
    <property type="protein sequence ID" value="KAG7167039.1"/>
    <property type="molecule type" value="Genomic_DNA"/>
</dbReference>
<feature type="transmembrane region" description="Helical" evidence="1">
    <location>
        <begin position="12"/>
        <end position="33"/>
    </location>
</feature>
<evidence type="ECO:0000313" key="2">
    <source>
        <dbReference type="EMBL" id="KAG7167039.1"/>
    </source>
</evidence>
<name>A0A8J5K3X7_HOMAM</name>
<dbReference type="Proteomes" id="UP000747542">
    <property type="component" value="Unassembled WGS sequence"/>
</dbReference>
<keyword evidence="3" id="KW-1185">Reference proteome</keyword>
<evidence type="ECO:0000256" key="1">
    <source>
        <dbReference type="SAM" id="Phobius"/>
    </source>
</evidence>
<comment type="caution">
    <text evidence="2">The sequence shown here is derived from an EMBL/GenBank/DDBJ whole genome shotgun (WGS) entry which is preliminary data.</text>
</comment>
<keyword evidence="1" id="KW-0812">Transmembrane</keyword>
<proteinExistence type="predicted"/>
<keyword evidence="1" id="KW-1133">Transmembrane helix</keyword>
<dbReference type="AlphaFoldDB" id="A0A8J5K3X7"/>
<feature type="non-terminal residue" evidence="2">
    <location>
        <position position="1"/>
    </location>
</feature>
<evidence type="ECO:0000313" key="3">
    <source>
        <dbReference type="Proteomes" id="UP000747542"/>
    </source>
</evidence>
<protein>
    <submittedName>
        <fullName evidence="2">Uncharacterized protein</fullName>
    </submittedName>
</protein>
<sequence length="125" mass="13351">KVYDVSLTGRNIARSILGVLLLVATVNGAMGWFCYSHTPGKEGTGWIFCPSTSCYTVGVSIFGVGDSKRGCADKSYPDTCQKATTIIASGDVCFCNGFLCNYSSAGTTSLFLPLLILPYVLHKFL</sequence>
<organism evidence="2 3">
    <name type="scientific">Homarus americanus</name>
    <name type="common">American lobster</name>
    <dbReference type="NCBI Taxonomy" id="6706"/>
    <lineage>
        <taxon>Eukaryota</taxon>
        <taxon>Metazoa</taxon>
        <taxon>Ecdysozoa</taxon>
        <taxon>Arthropoda</taxon>
        <taxon>Crustacea</taxon>
        <taxon>Multicrustacea</taxon>
        <taxon>Malacostraca</taxon>
        <taxon>Eumalacostraca</taxon>
        <taxon>Eucarida</taxon>
        <taxon>Decapoda</taxon>
        <taxon>Pleocyemata</taxon>
        <taxon>Astacidea</taxon>
        <taxon>Nephropoidea</taxon>
        <taxon>Nephropidae</taxon>
        <taxon>Homarus</taxon>
    </lineage>
</organism>
<keyword evidence="1" id="KW-0472">Membrane</keyword>
<accession>A0A8J5K3X7</accession>
<reference evidence="2" key="1">
    <citation type="journal article" date="2021" name="Sci. Adv.">
        <title>The American lobster genome reveals insights on longevity, neural, and immune adaptations.</title>
        <authorList>
            <person name="Polinski J.M."/>
            <person name="Zimin A.V."/>
            <person name="Clark K.F."/>
            <person name="Kohn A.B."/>
            <person name="Sadowski N."/>
            <person name="Timp W."/>
            <person name="Ptitsyn A."/>
            <person name="Khanna P."/>
            <person name="Romanova D.Y."/>
            <person name="Williams P."/>
            <person name="Greenwood S.J."/>
            <person name="Moroz L.L."/>
            <person name="Walt D.R."/>
            <person name="Bodnar A.G."/>
        </authorList>
    </citation>
    <scope>NUCLEOTIDE SEQUENCE</scope>
    <source>
        <strain evidence="2">GMGI-L3</strain>
    </source>
</reference>
<gene>
    <name evidence="2" type="ORF">Hamer_G005354</name>
</gene>